<organism evidence="1">
    <name type="scientific">Desulfofervidus auxilii</name>
    <dbReference type="NCBI Taxonomy" id="1621989"/>
    <lineage>
        <taxon>Bacteria</taxon>
        <taxon>Pseudomonadati</taxon>
        <taxon>Thermodesulfobacteriota</taxon>
        <taxon>Candidatus Desulfofervidia</taxon>
        <taxon>Candidatus Desulfofervidales</taxon>
        <taxon>Candidatus Desulfofervidaceae</taxon>
        <taxon>Candidatus Desulfofervidus</taxon>
    </lineage>
</organism>
<name>A0A7C0Y818_DESA2</name>
<proteinExistence type="predicted"/>
<comment type="caution">
    <text evidence="1">The sequence shown here is derived from an EMBL/GenBank/DDBJ whole genome shotgun (WGS) entry which is preliminary data.</text>
</comment>
<protein>
    <submittedName>
        <fullName evidence="1">Uncharacterized protein</fullName>
    </submittedName>
</protein>
<gene>
    <name evidence="1" type="ORF">ENG63_08140</name>
</gene>
<accession>A0A7C0Y818</accession>
<dbReference type="AlphaFoldDB" id="A0A7C0Y818"/>
<evidence type="ECO:0000313" key="1">
    <source>
        <dbReference type="EMBL" id="HDD44810.1"/>
    </source>
</evidence>
<reference evidence="1" key="1">
    <citation type="journal article" date="2020" name="mSystems">
        <title>Genome- and Community-Level Interaction Insights into Carbon Utilization and Element Cycling Functions of Hydrothermarchaeota in Hydrothermal Sediment.</title>
        <authorList>
            <person name="Zhou Z."/>
            <person name="Liu Y."/>
            <person name="Xu W."/>
            <person name="Pan J."/>
            <person name="Luo Z.H."/>
            <person name="Li M."/>
        </authorList>
    </citation>
    <scope>NUCLEOTIDE SEQUENCE [LARGE SCALE GENOMIC DNA]</scope>
    <source>
        <strain evidence="1">HyVt-233</strain>
    </source>
</reference>
<sequence>MEDINKEELNQKIEILLRIIINDLKDLKEPGEAGWRKLSDLNELGISGKDLTKLQNLGIIEKNLMNEFRIRYKDNKIRQRLSTFNIQFQQIDYFIENLEMLKQDFERLQKADKIVQEIVSRAQEDKKFLSFAIAIGIWRMLNSSDMPAVVDNVLSAGFSPKDWGIISLRSAPYFSLELAKKVAEVEKLEDAFNYMKTIRFTSETPNLDKLDIYNVSRIKEVLRWQKICEILNEENIKFLGLSWFVVFILEENDALPSYIDLSAKVANIIKECITKILRVEYSSLANNLTDSLVELEEKHDISWASGIIFLPEVL</sequence>
<dbReference type="EMBL" id="DRBS01000304">
    <property type="protein sequence ID" value="HDD44810.1"/>
    <property type="molecule type" value="Genomic_DNA"/>
</dbReference>
<dbReference type="Proteomes" id="UP000886289">
    <property type="component" value="Unassembled WGS sequence"/>
</dbReference>